<comment type="similarity">
    <text evidence="2">In the N-terminal section; belongs to the leguminous lectin family.</text>
</comment>
<dbReference type="InterPro" id="IPR011009">
    <property type="entry name" value="Kinase-like_dom_sf"/>
</dbReference>
<dbReference type="PROSITE" id="PS00108">
    <property type="entry name" value="PROTEIN_KINASE_ST"/>
    <property type="match status" value="1"/>
</dbReference>
<evidence type="ECO:0000256" key="9">
    <source>
        <dbReference type="ARBA" id="ARBA00022840"/>
    </source>
</evidence>
<comment type="caution">
    <text evidence="16">The sequence shown here is derived from an EMBL/GenBank/DDBJ whole genome shotgun (WGS) entry which is preliminary data.</text>
</comment>
<name>A0AA39VPF8_ACESA</name>
<evidence type="ECO:0000313" key="16">
    <source>
        <dbReference type="EMBL" id="KAK0587907.1"/>
    </source>
</evidence>
<dbReference type="SUPFAM" id="SSF56112">
    <property type="entry name" value="Protein kinase-like (PK-like)"/>
    <property type="match status" value="1"/>
</dbReference>
<keyword evidence="7" id="KW-0430">Lectin</keyword>
<evidence type="ECO:0000256" key="7">
    <source>
        <dbReference type="ARBA" id="ARBA00022734"/>
    </source>
</evidence>
<keyword evidence="6" id="KW-0732">Signal</keyword>
<sequence>MSKLNKEEGIIGEDICILRPVLLPTSCVCGCRCGWSIHSTSLLLVISSLYFQLTFCVASSSAAVTLGPTSSSITNPPTPPFKPTGAALQDHHVDPTILIPICVSALLLLLFVMGCITKLFRRRPSNNQVGVVIEQKSIKDIDDGCLFKKYCWEDIERFSNNLSQVVGSGGFSTVYLARLPATIQGAIKIHFGSERLHLVFKQELDILLRLRHDNIVKLLGYCDDIDDQGALVFEYLPNGSLQEKLHESDSVLPWRNRMTIAFQLAQAIEYLHEKCSLQIVHGDIKASNVLLDEYMNCKLCDFGSAKMGFSSIVMPSSSRTKQMMIGSPGYTDPHYLRTGIASKKNDVYSFGVIILELITGMEAFSPERQRGQLLTSIAGPMLMKSEGMNVVEMVDPRLEGDFDLEEAKTMLSIAALCIGHSPILRPSATQILQTIKDQISFLSPPTLLPLCK</sequence>
<dbReference type="PANTHER" id="PTHR27001:SF585">
    <property type="entry name" value="OS02G0648100 PROTEIN"/>
    <property type="match status" value="1"/>
</dbReference>
<dbReference type="AlphaFoldDB" id="A0AA39VPF8"/>
<evidence type="ECO:0000259" key="15">
    <source>
        <dbReference type="PROSITE" id="PS50011"/>
    </source>
</evidence>
<feature type="transmembrane region" description="Helical" evidence="14">
    <location>
        <begin position="97"/>
        <end position="116"/>
    </location>
</feature>
<dbReference type="GO" id="GO:0002229">
    <property type="term" value="P:defense response to oomycetes"/>
    <property type="evidence" value="ECO:0007669"/>
    <property type="project" value="UniProtKB-ARBA"/>
</dbReference>
<comment type="subcellular location">
    <subcellularLocation>
        <location evidence="1">Cell membrane</location>
        <topology evidence="1">Single-pass type I membrane protein</topology>
    </subcellularLocation>
</comment>
<keyword evidence="17" id="KW-1185">Reference proteome</keyword>
<protein>
    <recommendedName>
        <fullName evidence="15">Protein kinase domain-containing protein</fullName>
    </recommendedName>
</protein>
<keyword evidence="10 14" id="KW-1133">Transmembrane helix</keyword>
<comment type="similarity">
    <text evidence="3">In the C-terminal section; belongs to the protein kinase superfamily. Ser/Thr protein kinase family.</text>
</comment>
<dbReference type="Pfam" id="PF00069">
    <property type="entry name" value="Pkinase"/>
    <property type="match status" value="1"/>
</dbReference>
<dbReference type="GO" id="GO:0005524">
    <property type="term" value="F:ATP binding"/>
    <property type="evidence" value="ECO:0007669"/>
    <property type="project" value="UniProtKB-KW"/>
</dbReference>
<accession>A0AA39VPF8</accession>
<gene>
    <name evidence="16" type="ORF">LWI29_031072</name>
</gene>
<keyword evidence="5 14" id="KW-0812">Transmembrane</keyword>
<dbReference type="Gene3D" id="3.30.200.20">
    <property type="entry name" value="Phosphorylase Kinase, domain 1"/>
    <property type="match status" value="1"/>
</dbReference>
<keyword evidence="4" id="KW-1003">Cell membrane</keyword>
<evidence type="ECO:0000256" key="10">
    <source>
        <dbReference type="ARBA" id="ARBA00022989"/>
    </source>
</evidence>
<evidence type="ECO:0000256" key="13">
    <source>
        <dbReference type="ARBA" id="ARBA00023180"/>
    </source>
</evidence>
<evidence type="ECO:0000256" key="12">
    <source>
        <dbReference type="ARBA" id="ARBA00023170"/>
    </source>
</evidence>
<evidence type="ECO:0000256" key="11">
    <source>
        <dbReference type="ARBA" id="ARBA00023136"/>
    </source>
</evidence>
<evidence type="ECO:0000256" key="14">
    <source>
        <dbReference type="SAM" id="Phobius"/>
    </source>
</evidence>
<dbReference type="SMART" id="SM00220">
    <property type="entry name" value="S_TKc"/>
    <property type="match status" value="1"/>
</dbReference>
<keyword evidence="11 14" id="KW-0472">Membrane</keyword>
<evidence type="ECO:0000256" key="6">
    <source>
        <dbReference type="ARBA" id="ARBA00022729"/>
    </source>
</evidence>
<evidence type="ECO:0000256" key="4">
    <source>
        <dbReference type="ARBA" id="ARBA00022475"/>
    </source>
</evidence>
<dbReference type="InterPro" id="IPR000719">
    <property type="entry name" value="Prot_kinase_dom"/>
</dbReference>
<dbReference type="PROSITE" id="PS50011">
    <property type="entry name" value="PROTEIN_KINASE_DOM"/>
    <property type="match status" value="1"/>
</dbReference>
<dbReference type="Proteomes" id="UP001168877">
    <property type="component" value="Unassembled WGS sequence"/>
</dbReference>
<dbReference type="PANTHER" id="PTHR27001">
    <property type="entry name" value="OS01G0253100 PROTEIN"/>
    <property type="match status" value="1"/>
</dbReference>
<evidence type="ECO:0000313" key="17">
    <source>
        <dbReference type="Proteomes" id="UP001168877"/>
    </source>
</evidence>
<feature type="domain" description="Protein kinase" evidence="15">
    <location>
        <begin position="160"/>
        <end position="442"/>
    </location>
</feature>
<dbReference type="GO" id="GO:0004672">
    <property type="term" value="F:protein kinase activity"/>
    <property type="evidence" value="ECO:0007669"/>
    <property type="project" value="InterPro"/>
</dbReference>
<dbReference type="CDD" id="cd14066">
    <property type="entry name" value="STKc_IRAK"/>
    <property type="match status" value="1"/>
</dbReference>
<keyword evidence="9" id="KW-0067">ATP-binding</keyword>
<evidence type="ECO:0000256" key="3">
    <source>
        <dbReference type="ARBA" id="ARBA00010217"/>
    </source>
</evidence>
<keyword evidence="12" id="KW-0675">Receptor</keyword>
<dbReference type="EMBL" id="JAUESC010000382">
    <property type="protein sequence ID" value="KAK0587907.1"/>
    <property type="molecule type" value="Genomic_DNA"/>
</dbReference>
<evidence type="ECO:0000256" key="5">
    <source>
        <dbReference type="ARBA" id="ARBA00022692"/>
    </source>
</evidence>
<reference evidence="16" key="1">
    <citation type="journal article" date="2022" name="Plant J.">
        <title>Strategies of tolerance reflected in two North American maple genomes.</title>
        <authorList>
            <person name="McEvoy S.L."/>
            <person name="Sezen U.U."/>
            <person name="Trouern-Trend A."/>
            <person name="McMahon S.M."/>
            <person name="Schaberg P.G."/>
            <person name="Yang J."/>
            <person name="Wegrzyn J.L."/>
            <person name="Swenson N.G."/>
        </authorList>
    </citation>
    <scope>NUCLEOTIDE SEQUENCE</scope>
    <source>
        <strain evidence="16">NS2018</strain>
    </source>
</reference>
<reference evidence="16" key="2">
    <citation type="submission" date="2023-06" db="EMBL/GenBank/DDBJ databases">
        <authorList>
            <person name="Swenson N.G."/>
            <person name="Wegrzyn J.L."/>
            <person name="Mcevoy S.L."/>
        </authorList>
    </citation>
    <scope>NUCLEOTIDE SEQUENCE</scope>
    <source>
        <strain evidence="16">NS2018</strain>
        <tissue evidence="16">Leaf</tissue>
    </source>
</reference>
<organism evidence="16 17">
    <name type="scientific">Acer saccharum</name>
    <name type="common">Sugar maple</name>
    <dbReference type="NCBI Taxonomy" id="4024"/>
    <lineage>
        <taxon>Eukaryota</taxon>
        <taxon>Viridiplantae</taxon>
        <taxon>Streptophyta</taxon>
        <taxon>Embryophyta</taxon>
        <taxon>Tracheophyta</taxon>
        <taxon>Spermatophyta</taxon>
        <taxon>Magnoliopsida</taxon>
        <taxon>eudicotyledons</taxon>
        <taxon>Gunneridae</taxon>
        <taxon>Pentapetalae</taxon>
        <taxon>rosids</taxon>
        <taxon>malvids</taxon>
        <taxon>Sapindales</taxon>
        <taxon>Sapindaceae</taxon>
        <taxon>Hippocastanoideae</taxon>
        <taxon>Acereae</taxon>
        <taxon>Acer</taxon>
    </lineage>
</organism>
<dbReference type="InterPro" id="IPR008271">
    <property type="entry name" value="Ser/Thr_kinase_AS"/>
</dbReference>
<proteinExistence type="inferred from homology"/>
<dbReference type="FunFam" id="1.10.510.10:FF:000240">
    <property type="entry name" value="Lectin-domain containing receptor kinase A4.3"/>
    <property type="match status" value="1"/>
</dbReference>
<evidence type="ECO:0000256" key="1">
    <source>
        <dbReference type="ARBA" id="ARBA00004251"/>
    </source>
</evidence>
<dbReference type="GO" id="GO:0005886">
    <property type="term" value="C:plasma membrane"/>
    <property type="evidence" value="ECO:0007669"/>
    <property type="project" value="UniProtKB-SubCell"/>
</dbReference>
<keyword evidence="13" id="KW-0325">Glycoprotein</keyword>
<evidence type="ECO:0000256" key="2">
    <source>
        <dbReference type="ARBA" id="ARBA00008536"/>
    </source>
</evidence>
<evidence type="ECO:0000256" key="8">
    <source>
        <dbReference type="ARBA" id="ARBA00022741"/>
    </source>
</evidence>
<dbReference type="Gene3D" id="1.10.510.10">
    <property type="entry name" value="Transferase(Phosphotransferase) domain 1"/>
    <property type="match status" value="1"/>
</dbReference>
<keyword evidence="8" id="KW-0547">Nucleotide-binding</keyword>
<dbReference type="GO" id="GO:0030246">
    <property type="term" value="F:carbohydrate binding"/>
    <property type="evidence" value="ECO:0007669"/>
    <property type="project" value="UniProtKB-KW"/>
</dbReference>
<feature type="transmembrane region" description="Helical" evidence="14">
    <location>
        <begin position="42"/>
        <end position="66"/>
    </location>
</feature>